<protein>
    <submittedName>
        <fullName evidence="1">Myosin-3</fullName>
    </submittedName>
</protein>
<organism evidence="1">
    <name type="scientific">Zea mays</name>
    <name type="common">Maize</name>
    <dbReference type="NCBI Taxonomy" id="4577"/>
    <lineage>
        <taxon>Eukaryota</taxon>
        <taxon>Viridiplantae</taxon>
        <taxon>Streptophyta</taxon>
        <taxon>Embryophyta</taxon>
        <taxon>Tracheophyta</taxon>
        <taxon>Spermatophyta</taxon>
        <taxon>Magnoliopsida</taxon>
        <taxon>Liliopsida</taxon>
        <taxon>Poales</taxon>
        <taxon>Poaceae</taxon>
        <taxon>PACMAD clade</taxon>
        <taxon>Panicoideae</taxon>
        <taxon>Andropogonodae</taxon>
        <taxon>Andropogoneae</taxon>
        <taxon>Tripsacinae</taxon>
        <taxon>Zea</taxon>
    </lineage>
</organism>
<accession>A0A1D6GP09</accession>
<proteinExistence type="predicted"/>
<reference evidence="1" key="1">
    <citation type="submission" date="2015-12" db="EMBL/GenBank/DDBJ databases">
        <title>Update maize B73 reference genome by single molecule sequencing technologies.</title>
        <authorList>
            <consortium name="Maize Genome Sequencing Project"/>
            <person name="Ware D."/>
        </authorList>
    </citation>
    <scope>NUCLEOTIDE SEQUENCE</scope>
    <source>
        <tissue evidence="1">Seedling</tissue>
    </source>
</reference>
<dbReference type="AlphaFoldDB" id="A0A1D6GP09"/>
<dbReference type="Gene3D" id="3.40.850.10">
    <property type="entry name" value="Kinesin motor domain"/>
    <property type="match status" value="1"/>
</dbReference>
<sequence length="61" mass="7586">MQLSYLSEPSVLYNLQYRYSQDMIYVQFWWLSILSRKFLCMVTSTLMHIEINQWIVHMFMQ</sequence>
<dbReference type="InterPro" id="IPR036961">
    <property type="entry name" value="Kinesin_motor_dom_sf"/>
</dbReference>
<gene>
    <name evidence="1" type="ORF">ZEAMMB73_Zm00001d013967</name>
</gene>
<dbReference type="EMBL" id="CM000781">
    <property type="protein sequence ID" value="AQK64905.1"/>
    <property type="molecule type" value="Genomic_DNA"/>
</dbReference>
<name>A0A1D6GP09_MAIZE</name>
<evidence type="ECO:0000313" key="1">
    <source>
        <dbReference type="EMBL" id="AQK64905.1"/>
    </source>
</evidence>